<comment type="caution">
    <text evidence="1">The sequence shown here is derived from an EMBL/GenBank/DDBJ whole genome shotgun (WGS) entry which is preliminary data.</text>
</comment>
<accession>A0A139INU3</accession>
<protein>
    <submittedName>
        <fullName evidence="1">Uncharacterized protein</fullName>
    </submittedName>
</protein>
<evidence type="ECO:0000313" key="2">
    <source>
        <dbReference type="Proteomes" id="UP000073492"/>
    </source>
</evidence>
<gene>
    <name evidence="1" type="ORF">AC579_5145</name>
</gene>
<name>A0A139INU3_9PEZI</name>
<dbReference type="Proteomes" id="UP000073492">
    <property type="component" value="Unassembled WGS sequence"/>
</dbReference>
<dbReference type="AlphaFoldDB" id="A0A139INU3"/>
<keyword evidence="2" id="KW-1185">Reference proteome</keyword>
<proteinExistence type="predicted"/>
<organism evidence="1 2">
    <name type="scientific">Pseudocercospora musae</name>
    <dbReference type="NCBI Taxonomy" id="113226"/>
    <lineage>
        <taxon>Eukaryota</taxon>
        <taxon>Fungi</taxon>
        <taxon>Dikarya</taxon>
        <taxon>Ascomycota</taxon>
        <taxon>Pezizomycotina</taxon>
        <taxon>Dothideomycetes</taxon>
        <taxon>Dothideomycetidae</taxon>
        <taxon>Mycosphaerellales</taxon>
        <taxon>Mycosphaerellaceae</taxon>
        <taxon>Pseudocercospora</taxon>
    </lineage>
</organism>
<evidence type="ECO:0000313" key="1">
    <source>
        <dbReference type="EMBL" id="KXT16431.1"/>
    </source>
</evidence>
<sequence>MRLMTDLVTLCSYGNDVLRDSRSDIFVIIVNFIQDNEGLCLRETGLPVSSPGHNMREDQDRPLLLPMSLSIIAYKGANGAGHLHLTLSRETRLEISDRVKKGTVYPSPPESPEDELLESQANTMGLTKESRKHSKSHVLSRIPSVQSSCITTVPDSDHSLQLICQAHYRSSLLEHSLR</sequence>
<dbReference type="EMBL" id="LFZO01000037">
    <property type="protein sequence ID" value="KXT16431.1"/>
    <property type="molecule type" value="Genomic_DNA"/>
</dbReference>
<reference evidence="1 2" key="1">
    <citation type="submission" date="2015-07" db="EMBL/GenBank/DDBJ databases">
        <title>Comparative genomics of the Sigatoka disease complex on banana suggests a link between parallel evolutionary changes in Pseudocercospora fijiensis and Pseudocercospora eumusae and increased virulence on the banana host.</title>
        <authorList>
            <person name="Chang T.-C."/>
            <person name="Salvucci A."/>
            <person name="Crous P.W."/>
            <person name="Stergiopoulos I."/>
        </authorList>
    </citation>
    <scope>NUCLEOTIDE SEQUENCE [LARGE SCALE GENOMIC DNA]</scope>
    <source>
        <strain evidence="1 2">CBS 116634</strain>
    </source>
</reference>